<accession>A0A423SS11</accession>
<feature type="transmembrane region" description="Helical" evidence="6">
    <location>
        <begin position="250"/>
        <end position="271"/>
    </location>
</feature>
<dbReference type="STRING" id="6689.A0A423SS11"/>
<keyword evidence="10" id="KW-1185">Reference proteome</keyword>
<dbReference type="GO" id="GO:0006888">
    <property type="term" value="P:endoplasmic reticulum to Golgi vesicle-mediated transport"/>
    <property type="evidence" value="ECO:0007669"/>
    <property type="project" value="TreeGrafter"/>
</dbReference>
<reference evidence="9 10" key="2">
    <citation type="submission" date="2019-01" db="EMBL/GenBank/DDBJ databases">
        <title>The decoding of complex shrimp genome reveals the adaptation for benthos swimmer, frequently molting mechanism and breeding impact on genome.</title>
        <authorList>
            <person name="Sun Y."/>
            <person name="Gao Y."/>
            <person name="Yu Y."/>
        </authorList>
    </citation>
    <scope>NUCLEOTIDE SEQUENCE [LARGE SCALE GENOMIC DNA]</scope>
    <source>
        <tissue evidence="9">Muscle</tissue>
    </source>
</reference>
<organism evidence="9 10">
    <name type="scientific">Penaeus vannamei</name>
    <name type="common">Whiteleg shrimp</name>
    <name type="synonym">Litopenaeus vannamei</name>
    <dbReference type="NCBI Taxonomy" id="6689"/>
    <lineage>
        <taxon>Eukaryota</taxon>
        <taxon>Metazoa</taxon>
        <taxon>Ecdysozoa</taxon>
        <taxon>Arthropoda</taxon>
        <taxon>Crustacea</taxon>
        <taxon>Multicrustacea</taxon>
        <taxon>Malacostraca</taxon>
        <taxon>Eumalacostraca</taxon>
        <taxon>Eucarida</taxon>
        <taxon>Decapoda</taxon>
        <taxon>Dendrobranchiata</taxon>
        <taxon>Penaeoidea</taxon>
        <taxon>Penaeidae</taxon>
        <taxon>Penaeus</taxon>
    </lineage>
</organism>
<dbReference type="EMBL" id="QCYY01002871">
    <property type="protein sequence ID" value="ROT66981.1"/>
    <property type="molecule type" value="Genomic_DNA"/>
</dbReference>
<proteinExistence type="inferred from homology"/>
<evidence type="ECO:0000256" key="6">
    <source>
        <dbReference type="SAM" id="Phobius"/>
    </source>
</evidence>
<comment type="caution">
    <text evidence="9">The sequence shown here is derived from an EMBL/GenBank/DDBJ whole genome shotgun (WGS) entry which is preliminary data.</text>
</comment>
<evidence type="ECO:0000259" key="8">
    <source>
        <dbReference type="Pfam" id="PF13850"/>
    </source>
</evidence>
<feature type="transmembrane region" description="Helical" evidence="6">
    <location>
        <begin position="25"/>
        <end position="43"/>
    </location>
</feature>
<evidence type="ECO:0000313" key="10">
    <source>
        <dbReference type="Proteomes" id="UP000283509"/>
    </source>
</evidence>
<dbReference type="GO" id="GO:0000139">
    <property type="term" value="C:Golgi membrane"/>
    <property type="evidence" value="ECO:0007669"/>
    <property type="project" value="TreeGrafter"/>
</dbReference>
<evidence type="ECO:0008006" key="11">
    <source>
        <dbReference type="Google" id="ProtNLM"/>
    </source>
</evidence>
<dbReference type="Proteomes" id="UP000283509">
    <property type="component" value="Unassembled WGS sequence"/>
</dbReference>
<dbReference type="OrthoDB" id="270930at2759"/>
<feature type="domain" description="Endoplasmic reticulum vesicle transporter N-terminal" evidence="8">
    <location>
        <begin position="8"/>
        <end position="99"/>
    </location>
</feature>
<dbReference type="PANTHER" id="PTHR10984">
    <property type="entry name" value="ENDOPLASMIC RETICULUM-GOLGI INTERMEDIATE COMPARTMENT PROTEIN"/>
    <property type="match status" value="1"/>
</dbReference>
<dbReference type="GO" id="GO:0033116">
    <property type="term" value="C:endoplasmic reticulum-Golgi intermediate compartment membrane"/>
    <property type="evidence" value="ECO:0007669"/>
    <property type="project" value="UniProtKB-SubCell"/>
</dbReference>
<gene>
    <name evidence="9" type="ORF">C7M84_014981</name>
</gene>
<reference evidence="9 10" key="1">
    <citation type="submission" date="2018-04" db="EMBL/GenBank/DDBJ databases">
        <authorList>
            <person name="Zhang X."/>
            <person name="Yuan J."/>
            <person name="Li F."/>
            <person name="Xiang J."/>
        </authorList>
    </citation>
    <scope>NUCLEOTIDE SEQUENCE [LARGE SCALE GENOMIC DNA]</scope>
    <source>
        <tissue evidence="9">Muscle</tissue>
    </source>
</reference>
<feature type="domain" description="Endoplasmic reticulum vesicle transporter C-terminal" evidence="7">
    <location>
        <begin position="108"/>
        <end position="272"/>
    </location>
</feature>
<dbReference type="GO" id="GO:0030134">
    <property type="term" value="C:COPII-coated ER to Golgi transport vesicle"/>
    <property type="evidence" value="ECO:0007669"/>
    <property type="project" value="TreeGrafter"/>
</dbReference>
<dbReference type="InterPro" id="IPR039542">
    <property type="entry name" value="Erv_N"/>
</dbReference>
<evidence type="ECO:0000256" key="4">
    <source>
        <dbReference type="ARBA" id="ARBA00022989"/>
    </source>
</evidence>
<name>A0A423SS11_PENVA</name>
<keyword evidence="4 6" id="KW-1133">Transmembrane helix</keyword>
<evidence type="ECO:0000259" key="7">
    <source>
        <dbReference type="Pfam" id="PF07970"/>
    </source>
</evidence>
<dbReference type="AlphaFoldDB" id="A0A423SS11"/>
<dbReference type="Pfam" id="PF07970">
    <property type="entry name" value="COPIIcoated_ERV"/>
    <property type="match status" value="1"/>
</dbReference>
<keyword evidence="3 6" id="KW-0812">Transmembrane</keyword>
<keyword evidence="5 6" id="KW-0472">Membrane</keyword>
<dbReference type="InterPro" id="IPR045888">
    <property type="entry name" value="Erv"/>
</dbReference>
<comment type="similarity">
    <text evidence="2">Belongs to the ERGIC family.</text>
</comment>
<dbReference type="Pfam" id="PF13850">
    <property type="entry name" value="ERGIC_N"/>
    <property type="match status" value="1"/>
</dbReference>
<comment type="subcellular location">
    <subcellularLocation>
        <location evidence="1">Endoplasmic reticulum-Golgi intermediate compartment membrane</location>
        <topology evidence="1">Multi-pass membrane protein</topology>
    </subcellularLocation>
</comment>
<dbReference type="PANTHER" id="PTHR10984:SF36">
    <property type="entry name" value="ENDOPLASMIC RETICULUM-GOLGI INTERMEDIATE COMPARTMENT PROTEIN 1"/>
    <property type="match status" value="1"/>
</dbReference>
<sequence>MGLFNFDVRRLDIYRKVPKDLTQPTITGAVISVTCMTFMLLLFTSELLHFLSGEIVSELYVDNPGESTERIPVYIKISLPRLKCDHVGLDIQDDLGRHEVGFVENTVKTPIGEEGCMFEANFLVNKVPGNFHVSTHSADEQPKDIDFAHVIHEVRFGSKIDNPNVPGTFNPLLGRAKIDGNSLESHDYVMKVVPTIYESSSGNQVIAYQYTYAYRSYVSFSHGGRVVPAVWFRYDLTPITVKYHFKRPPFYSFVTTVCAIVGGTFTVAGIIDSFIFTAAEIFKKIEIGKQS</sequence>
<evidence type="ECO:0000256" key="2">
    <source>
        <dbReference type="ARBA" id="ARBA00005648"/>
    </source>
</evidence>
<evidence type="ECO:0000313" key="9">
    <source>
        <dbReference type="EMBL" id="ROT66981.1"/>
    </source>
</evidence>
<dbReference type="GO" id="GO:0006890">
    <property type="term" value="P:retrograde vesicle-mediated transport, Golgi to endoplasmic reticulum"/>
    <property type="evidence" value="ECO:0007669"/>
    <property type="project" value="TreeGrafter"/>
</dbReference>
<dbReference type="InterPro" id="IPR012936">
    <property type="entry name" value="Erv_C"/>
</dbReference>
<protein>
    <recommendedName>
        <fullName evidence="11">Endoplasmic reticulum-Golgi intermediate compartment protein 1</fullName>
    </recommendedName>
</protein>
<evidence type="ECO:0000256" key="5">
    <source>
        <dbReference type="ARBA" id="ARBA00023136"/>
    </source>
</evidence>
<evidence type="ECO:0000256" key="1">
    <source>
        <dbReference type="ARBA" id="ARBA00004457"/>
    </source>
</evidence>
<dbReference type="GO" id="GO:0005789">
    <property type="term" value="C:endoplasmic reticulum membrane"/>
    <property type="evidence" value="ECO:0007669"/>
    <property type="project" value="TreeGrafter"/>
</dbReference>
<evidence type="ECO:0000256" key="3">
    <source>
        <dbReference type="ARBA" id="ARBA00022692"/>
    </source>
</evidence>